<evidence type="ECO:0000259" key="2">
    <source>
        <dbReference type="Pfam" id="PF03795"/>
    </source>
</evidence>
<comment type="similarity">
    <text evidence="1">Belongs to the YciI family.</text>
</comment>
<protein>
    <submittedName>
        <fullName evidence="3">YciI family protein</fullName>
    </submittedName>
</protein>
<dbReference type="InterPro" id="IPR051807">
    <property type="entry name" value="Sec-metab_biosynth-assoc"/>
</dbReference>
<feature type="domain" description="YCII-related" evidence="2">
    <location>
        <begin position="6"/>
        <end position="88"/>
    </location>
</feature>
<dbReference type="EMBL" id="JALPRX010000071">
    <property type="protein sequence ID" value="MCK8785925.1"/>
    <property type="molecule type" value="Genomic_DNA"/>
</dbReference>
<comment type="caution">
    <text evidence="3">The sequence shown here is derived from an EMBL/GenBank/DDBJ whole genome shotgun (WGS) entry which is preliminary data.</text>
</comment>
<evidence type="ECO:0000313" key="4">
    <source>
        <dbReference type="Proteomes" id="UP001139516"/>
    </source>
</evidence>
<feature type="domain" description="YCII-related" evidence="2">
    <location>
        <begin position="119"/>
        <end position="191"/>
    </location>
</feature>
<gene>
    <name evidence="3" type="ORF">M0638_16215</name>
</gene>
<keyword evidence="4" id="KW-1185">Reference proteome</keyword>
<accession>A0A9X2BYE5</accession>
<evidence type="ECO:0000313" key="3">
    <source>
        <dbReference type="EMBL" id="MCK8785925.1"/>
    </source>
</evidence>
<dbReference type="PANTHER" id="PTHR33606:SF3">
    <property type="entry name" value="PROTEIN YCII"/>
    <property type="match status" value="1"/>
</dbReference>
<proteinExistence type="inferred from homology"/>
<dbReference type="AlphaFoldDB" id="A0A9X2BYE5"/>
<dbReference type="RefSeq" id="WP_248668045.1">
    <property type="nucleotide sequence ID" value="NZ_JALPRX010000071.1"/>
</dbReference>
<organism evidence="3 4">
    <name type="scientific">Roseomonas acroporae</name>
    <dbReference type="NCBI Taxonomy" id="2937791"/>
    <lineage>
        <taxon>Bacteria</taxon>
        <taxon>Pseudomonadati</taxon>
        <taxon>Pseudomonadota</taxon>
        <taxon>Alphaproteobacteria</taxon>
        <taxon>Acetobacterales</taxon>
        <taxon>Roseomonadaceae</taxon>
        <taxon>Roseomonas</taxon>
    </lineage>
</organism>
<sequence>MTEYRMVLARAAGDAGERIGAARPAHLALVEPMAAAGELVLGVPLLDASGAYAGSLMLVTPAAAERYLEAEPFRREGVWRDWSVHPFRLAPLDYRPLPRGPAPAVPSHTVVIAWDGRDAAAPDRRLAVREAHFGRARAAASAGIITLGGALLESPGGRMIGSLAITAHPDVAVARAWWAADPYVTGGVWQEIAWHATRFAPLPYRPLLGAAA</sequence>
<dbReference type="Proteomes" id="UP001139516">
    <property type="component" value="Unassembled WGS sequence"/>
</dbReference>
<reference evidence="3" key="1">
    <citation type="submission" date="2022-04" db="EMBL/GenBank/DDBJ databases">
        <title>Roseomonas acroporae sp. nov., isolated from coral Acropora digitifera.</title>
        <authorList>
            <person name="Sun H."/>
        </authorList>
    </citation>
    <scope>NUCLEOTIDE SEQUENCE</scope>
    <source>
        <strain evidence="3">NAR14</strain>
    </source>
</reference>
<dbReference type="Gene3D" id="3.30.70.1060">
    <property type="entry name" value="Dimeric alpha+beta barrel"/>
    <property type="match status" value="2"/>
</dbReference>
<dbReference type="InterPro" id="IPR005545">
    <property type="entry name" value="YCII"/>
</dbReference>
<dbReference type="InterPro" id="IPR011008">
    <property type="entry name" value="Dimeric_a/b-barrel"/>
</dbReference>
<dbReference type="PANTHER" id="PTHR33606">
    <property type="entry name" value="PROTEIN YCII"/>
    <property type="match status" value="1"/>
</dbReference>
<evidence type="ECO:0000256" key="1">
    <source>
        <dbReference type="ARBA" id="ARBA00007689"/>
    </source>
</evidence>
<dbReference type="SUPFAM" id="SSF54909">
    <property type="entry name" value="Dimeric alpha+beta barrel"/>
    <property type="match status" value="2"/>
</dbReference>
<dbReference type="Pfam" id="PF03795">
    <property type="entry name" value="YCII"/>
    <property type="match status" value="2"/>
</dbReference>
<name>A0A9X2BYE5_9PROT</name>